<organism evidence="2">
    <name type="scientific">marine sediment metagenome</name>
    <dbReference type="NCBI Taxonomy" id="412755"/>
    <lineage>
        <taxon>unclassified sequences</taxon>
        <taxon>metagenomes</taxon>
        <taxon>ecological metagenomes</taxon>
    </lineage>
</organism>
<accession>X1QS07</accession>
<protein>
    <submittedName>
        <fullName evidence="2">Uncharacterized protein</fullName>
    </submittedName>
</protein>
<dbReference type="EMBL" id="BARV01039512">
    <property type="protein sequence ID" value="GAI57586.1"/>
    <property type="molecule type" value="Genomic_DNA"/>
</dbReference>
<comment type="caution">
    <text evidence="2">The sequence shown here is derived from an EMBL/GenBank/DDBJ whole genome shotgun (WGS) entry which is preliminary data.</text>
</comment>
<reference evidence="2" key="1">
    <citation type="journal article" date="2014" name="Front. Microbiol.">
        <title>High frequency of phylogenetically diverse reductive dehalogenase-homologous genes in deep subseafloor sedimentary metagenomes.</title>
        <authorList>
            <person name="Kawai M."/>
            <person name="Futagami T."/>
            <person name="Toyoda A."/>
            <person name="Takaki Y."/>
            <person name="Nishi S."/>
            <person name="Hori S."/>
            <person name="Arai W."/>
            <person name="Tsubouchi T."/>
            <person name="Morono Y."/>
            <person name="Uchiyama I."/>
            <person name="Ito T."/>
            <person name="Fujiyama A."/>
            <person name="Inagaki F."/>
            <person name="Takami H."/>
        </authorList>
    </citation>
    <scope>NUCLEOTIDE SEQUENCE</scope>
    <source>
        <strain evidence="2">Expedition CK06-06</strain>
    </source>
</reference>
<keyword evidence="1" id="KW-0812">Transmembrane</keyword>
<evidence type="ECO:0000313" key="2">
    <source>
        <dbReference type="EMBL" id="GAI57586.1"/>
    </source>
</evidence>
<proteinExistence type="predicted"/>
<evidence type="ECO:0000256" key="1">
    <source>
        <dbReference type="SAM" id="Phobius"/>
    </source>
</evidence>
<sequence length="43" mass="4909">MNKYYLYITVFITGAVILILEILGTRIIAPYYGTTLYVWSSSS</sequence>
<keyword evidence="1" id="KW-0472">Membrane</keyword>
<dbReference type="AlphaFoldDB" id="X1QS07"/>
<name>X1QS07_9ZZZZ</name>
<feature type="transmembrane region" description="Helical" evidence="1">
    <location>
        <begin position="6"/>
        <end position="23"/>
    </location>
</feature>
<gene>
    <name evidence="2" type="ORF">S06H3_60541</name>
</gene>
<keyword evidence="1" id="KW-1133">Transmembrane helix</keyword>